<evidence type="ECO:0000313" key="2">
    <source>
        <dbReference type="Proteomes" id="UP000077755"/>
    </source>
</evidence>
<dbReference type="Gramene" id="KZN02204">
    <property type="protein sequence ID" value="KZN02204"/>
    <property type="gene ID" value="DCAR_010958"/>
</dbReference>
<name>A0A166B0V9_DAUCS</name>
<proteinExistence type="predicted"/>
<gene>
    <name evidence="1" type="ORF">DCAR_0312441</name>
</gene>
<dbReference type="EMBL" id="CP093345">
    <property type="protein sequence ID" value="WOG93160.1"/>
    <property type="molecule type" value="Genomic_DNA"/>
</dbReference>
<protein>
    <submittedName>
        <fullName evidence="1">Uncharacterized protein</fullName>
    </submittedName>
</protein>
<reference evidence="1" key="2">
    <citation type="submission" date="2022-03" db="EMBL/GenBank/DDBJ databases">
        <title>Draft title - Genomic analysis of global carrot germplasm unveils the trajectory of domestication and the origin of high carotenoid orange carrot.</title>
        <authorList>
            <person name="Iorizzo M."/>
            <person name="Ellison S."/>
            <person name="Senalik D."/>
            <person name="Macko-Podgorni A."/>
            <person name="Grzebelus D."/>
            <person name="Bostan H."/>
            <person name="Rolling W."/>
            <person name="Curaba J."/>
            <person name="Simon P."/>
        </authorList>
    </citation>
    <scope>NUCLEOTIDE SEQUENCE</scope>
    <source>
        <tissue evidence="1">Leaf</tissue>
    </source>
</reference>
<dbReference type="Proteomes" id="UP000077755">
    <property type="component" value="Chromosome 3"/>
</dbReference>
<organism evidence="1 2">
    <name type="scientific">Daucus carota subsp. sativus</name>
    <name type="common">Carrot</name>
    <dbReference type="NCBI Taxonomy" id="79200"/>
    <lineage>
        <taxon>Eukaryota</taxon>
        <taxon>Viridiplantae</taxon>
        <taxon>Streptophyta</taxon>
        <taxon>Embryophyta</taxon>
        <taxon>Tracheophyta</taxon>
        <taxon>Spermatophyta</taxon>
        <taxon>Magnoliopsida</taxon>
        <taxon>eudicotyledons</taxon>
        <taxon>Gunneridae</taxon>
        <taxon>Pentapetalae</taxon>
        <taxon>asterids</taxon>
        <taxon>campanulids</taxon>
        <taxon>Apiales</taxon>
        <taxon>Apiaceae</taxon>
        <taxon>Apioideae</taxon>
        <taxon>Scandiceae</taxon>
        <taxon>Daucinae</taxon>
        <taxon>Daucus</taxon>
        <taxon>Daucus sect. Daucus</taxon>
    </lineage>
</organism>
<keyword evidence="2" id="KW-1185">Reference proteome</keyword>
<reference evidence="1" key="1">
    <citation type="journal article" date="2016" name="Nat. Genet.">
        <title>A high-quality carrot genome assembly provides new insights into carotenoid accumulation and asterid genome evolution.</title>
        <authorList>
            <person name="Iorizzo M."/>
            <person name="Ellison S."/>
            <person name="Senalik D."/>
            <person name="Zeng P."/>
            <person name="Satapoomin P."/>
            <person name="Huang J."/>
            <person name="Bowman M."/>
            <person name="Iovene M."/>
            <person name="Sanseverino W."/>
            <person name="Cavagnaro P."/>
            <person name="Yildiz M."/>
            <person name="Macko-Podgorni A."/>
            <person name="Moranska E."/>
            <person name="Grzebelus E."/>
            <person name="Grzebelus D."/>
            <person name="Ashrafi H."/>
            <person name="Zheng Z."/>
            <person name="Cheng S."/>
            <person name="Spooner D."/>
            <person name="Van Deynze A."/>
            <person name="Simon P."/>
        </authorList>
    </citation>
    <scope>NUCLEOTIDE SEQUENCE</scope>
    <source>
        <tissue evidence="1">Leaf</tissue>
    </source>
</reference>
<accession>A0A166B0V9</accession>
<evidence type="ECO:0000313" key="1">
    <source>
        <dbReference type="EMBL" id="WOG93160.1"/>
    </source>
</evidence>
<sequence>MNGCSWESLSLNHITCHECHCASLPACSLLGASNELIELPYVELHELYSPTSIFGSSLKL</sequence>
<dbReference type="AlphaFoldDB" id="A0A166B0V9"/>